<name>A0A2T0LXT8_9ACTN</name>
<sequence>MVHRPAELAEGSIQAVLVGVVPSRRSRVTGEIRFSRMEIAVRSRSVQWVSIGRQSIASSPNSESM</sequence>
<dbReference type="AlphaFoldDB" id="A0A2T0LXT8"/>
<protein>
    <submittedName>
        <fullName evidence="1">Uncharacterized protein</fullName>
    </submittedName>
</protein>
<proteinExistence type="predicted"/>
<evidence type="ECO:0000313" key="2">
    <source>
        <dbReference type="Proteomes" id="UP000238312"/>
    </source>
</evidence>
<gene>
    <name evidence="1" type="ORF">B0I32_13929</name>
</gene>
<dbReference type="EMBL" id="PVNG01000039">
    <property type="protein sequence ID" value="PRX48936.1"/>
    <property type="molecule type" value="Genomic_DNA"/>
</dbReference>
<organism evidence="1 2">
    <name type="scientific">Nonomuraea fuscirosea</name>
    <dbReference type="NCBI Taxonomy" id="1291556"/>
    <lineage>
        <taxon>Bacteria</taxon>
        <taxon>Bacillati</taxon>
        <taxon>Actinomycetota</taxon>
        <taxon>Actinomycetes</taxon>
        <taxon>Streptosporangiales</taxon>
        <taxon>Streptosporangiaceae</taxon>
        <taxon>Nonomuraea</taxon>
    </lineage>
</organism>
<comment type="caution">
    <text evidence="1">The sequence shown here is derived from an EMBL/GenBank/DDBJ whole genome shotgun (WGS) entry which is preliminary data.</text>
</comment>
<dbReference type="Proteomes" id="UP000238312">
    <property type="component" value="Unassembled WGS sequence"/>
</dbReference>
<keyword evidence="2" id="KW-1185">Reference proteome</keyword>
<evidence type="ECO:0000313" key="1">
    <source>
        <dbReference type="EMBL" id="PRX48936.1"/>
    </source>
</evidence>
<accession>A0A2T0LXT8</accession>
<reference evidence="1 2" key="1">
    <citation type="submission" date="2018-03" db="EMBL/GenBank/DDBJ databases">
        <title>Genomic Encyclopedia of Type Strains, Phase III (KMG-III): the genomes of soil and plant-associated and newly described type strains.</title>
        <authorList>
            <person name="Whitman W."/>
        </authorList>
    </citation>
    <scope>NUCLEOTIDE SEQUENCE [LARGE SCALE GENOMIC DNA]</scope>
    <source>
        <strain evidence="1 2">CGMCC 4.7104</strain>
    </source>
</reference>